<name>A0ABD2MDF0_9BILA</name>
<evidence type="ECO:0000256" key="1">
    <source>
        <dbReference type="SAM" id="MobiDB-lite"/>
    </source>
</evidence>
<protein>
    <submittedName>
        <fullName evidence="2">Uncharacterized protein</fullName>
    </submittedName>
</protein>
<keyword evidence="3" id="KW-1185">Reference proteome</keyword>
<evidence type="ECO:0000313" key="2">
    <source>
        <dbReference type="EMBL" id="KAL3125525.1"/>
    </source>
</evidence>
<dbReference type="EMBL" id="JBICBT010000030">
    <property type="protein sequence ID" value="KAL3125525.1"/>
    <property type="molecule type" value="Genomic_DNA"/>
</dbReference>
<feature type="region of interest" description="Disordered" evidence="1">
    <location>
        <begin position="342"/>
        <end position="398"/>
    </location>
</feature>
<feature type="region of interest" description="Disordered" evidence="1">
    <location>
        <begin position="198"/>
        <end position="293"/>
    </location>
</feature>
<gene>
    <name evidence="2" type="ORF">niasHT_004489</name>
</gene>
<accession>A0ABD2MDF0</accession>
<feature type="compositionally biased region" description="Polar residues" evidence="1">
    <location>
        <begin position="258"/>
        <end position="280"/>
    </location>
</feature>
<evidence type="ECO:0000313" key="3">
    <source>
        <dbReference type="Proteomes" id="UP001620626"/>
    </source>
</evidence>
<feature type="compositionally biased region" description="Polar residues" evidence="1">
    <location>
        <begin position="12"/>
        <end position="60"/>
    </location>
</feature>
<sequence>MPMQMPMEVSNEHVNSANSQKLNRTTQNYFDQAQPMSEGTTDTNLISRKNDQIGSETSNSQQKRARQRKQSTNNIQRTEFINELGGSFSFTLKTASGSTVKQIEKQSDQRTESVDQNIEVPKQTNLPLDAISAHAKTVISQKANQNTKIDADQTRSMPERATANDQNIEVPKQTNFPLDLIKANAKTVISQKANQNTKVNAVQTHSMSERTSAKLKTVKSDQSSKKKFQVDPKIKKTGQIDQQTTKIQRKSGMPKIKSLSQIYQSDSVTTSTKEANSTDQKSYKGPKSQQNDKQSDLIVTKSNNHIDQSNFARTNDQQMDEMSELSQMVQLVIDDLMCPQHEEDDMMSNDKPILMPKKDLRADQSIYEESPSRKRGRPKKEKIEEKKPKDKPKIVKQNSLPKSAIEVLLITWVNF</sequence>
<feature type="region of interest" description="Disordered" evidence="1">
    <location>
        <begin position="1"/>
        <end position="76"/>
    </location>
</feature>
<dbReference type="Proteomes" id="UP001620626">
    <property type="component" value="Unassembled WGS sequence"/>
</dbReference>
<organism evidence="2 3">
    <name type="scientific">Heterodera trifolii</name>
    <dbReference type="NCBI Taxonomy" id="157864"/>
    <lineage>
        <taxon>Eukaryota</taxon>
        <taxon>Metazoa</taxon>
        <taxon>Ecdysozoa</taxon>
        <taxon>Nematoda</taxon>
        <taxon>Chromadorea</taxon>
        <taxon>Rhabditida</taxon>
        <taxon>Tylenchina</taxon>
        <taxon>Tylenchomorpha</taxon>
        <taxon>Tylenchoidea</taxon>
        <taxon>Heteroderidae</taxon>
        <taxon>Heteroderinae</taxon>
        <taxon>Heterodera</taxon>
    </lineage>
</organism>
<feature type="compositionally biased region" description="Basic and acidic residues" evidence="1">
    <location>
        <begin position="381"/>
        <end position="393"/>
    </location>
</feature>
<proteinExistence type="predicted"/>
<reference evidence="2 3" key="1">
    <citation type="submission" date="2024-10" db="EMBL/GenBank/DDBJ databases">
        <authorList>
            <person name="Kim D."/>
        </authorList>
    </citation>
    <scope>NUCLEOTIDE SEQUENCE [LARGE SCALE GENOMIC DNA]</scope>
    <source>
        <strain evidence="2">BH-2024</strain>
    </source>
</reference>
<comment type="caution">
    <text evidence="2">The sequence shown here is derived from an EMBL/GenBank/DDBJ whole genome shotgun (WGS) entry which is preliminary data.</text>
</comment>
<dbReference type="AlphaFoldDB" id="A0ABD2MDF0"/>
<feature type="compositionally biased region" description="Basic and acidic residues" evidence="1">
    <location>
        <begin position="207"/>
        <end position="234"/>
    </location>
</feature>